<dbReference type="EMBL" id="UINC01001111">
    <property type="protein sequence ID" value="SUZ71114.1"/>
    <property type="molecule type" value="Genomic_DNA"/>
</dbReference>
<proteinExistence type="inferred from homology"/>
<comment type="similarity">
    <text evidence="2">Belongs to the SecY/SEC61-alpha family.</text>
</comment>
<dbReference type="FunFam" id="1.10.3370.10:FF:000001">
    <property type="entry name" value="Preprotein translocase subunit SecY"/>
    <property type="match status" value="1"/>
</dbReference>
<evidence type="ECO:0000256" key="9">
    <source>
        <dbReference type="ARBA" id="ARBA00039733"/>
    </source>
</evidence>
<dbReference type="SUPFAM" id="SSF103491">
    <property type="entry name" value="Preprotein translocase SecY subunit"/>
    <property type="match status" value="1"/>
</dbReference>
<dbReference type="PRINTS" id="PR00303">
    <property type="entry name" value="SECYTRNLCASE"/>
</dbReference>
<feature type="transmembrane region" description="Helical" evidence="10">
    <location>
        <begin position="215"/>
        <end position="234"/>
    </location>
</feature>
<dbReference type="GO" id="GO:0016020">
    <property type="term" value="C:membrane"/>
    <property type="evidence" value="ECO:0007669"/>
    <property type="project" value="UniProtKB-SubCell"/>
</dbReference>
<comment type="subcellular location">
    <subcellularLocation>
        <location evidence="1">Membrane</location>
        <topology evidence="1">Multi-pass membrane protein</topology>
    </subcellularLocation>
</comment>
<keyword evidence="8 10" id="KW-0472">Membrane</keyword>
<dbReference type="PROSITE" id="PS00755">
    <property type="entry name" value="SECY_1"/>
    <property type="match status" value="1"/>
</dbReference>
<feature type="transmembrane region" description="Helical" evidence="10">
    <location>
        <begin position="184"/>
        <end position="203"/>
    </location>
</feature>
<protein>
    <recommendedName>
        <fullName evidence="9">Protein translocase subunit SecY</fullName>
    </recommendedName>
</protein>
<feature type="transmembrane region" description="Helical" evidence="10">
    <location>
        <begin position="367"/>
        <end position="385"/>
    </location>
</feature>
<dbReference type="InterPro" id="IPR023201">
    <property type="entry name" value="SecY_dom_sf"/>
</dbReference>
<dbReference type="PROSITE" id="PS00756">
    <property type="entry name" value="SECY_2"/>
    <property type="match status" value="1"/>
</dbReference>
<evidence type="ECO:0000256" key="8">
    <source>
        <dbReference type="ARBA" id="ARBA00023136"/>
    </source>
</evidence>
<reference evidence="11" key="1">
    <citation type="submission" date="2018-05" db="EMBL/GenBank/DDBJ databases">
        <authorList>
            <person name="Lanie J.A."/>
            <person name="Ng W.-L."/>
            <person name="Kazmierczak K.M."/>
            <person name="Andrzejewski T.M."/>
            <person name="Davidsen T.M."/>
            <person name="Wayne K.J."/>
            <person name="Tettelin H."/>
            <person name="Glass J.I."/>
            <person name="Rusch D."/>
            <person name="Podicherti R."/>
            <person name="Tsui H.-C.T."/>
            <person name="Winkler M.E."/>
        </authorList>
    </citation>
    <scope>NUCLEOTIDE SEQUENCE</scope>
</reference>
<dbReference type="InterPro" id="IPR026593">
    <property type="entry name" value="SecY"/>
</dbReference>
<evidence type="ECO:0000256" key="2">
    <source>
        <dbReference type="ARBA" id="ARBA00005751"/>
    </source>
</evidence>
<feature type="transmembrane region" description="Helical" evidence="10">
    <location>
        <begin position="70"/>
        <end position="94"/>
    </location>
</feature>
<feature type="transmembrane region" description="Helical" evidence="10">
    <location>
        <begin position="391"/>
        <end position="411"/>
    </location>
</feature>
<keyword evidence="6 10" id="KW-1133">Transmembrane helix</keyword>
<sequence>MAAESFGNIFRVPELKKRILFTLALLVVYRIGAHIPTPGINSVALAELFARAQGTILGFFDMFSGGALSRLTIFALGIMPYISASIILQLMTIVSPYLARLKKEGEQGQKKITQYTRYGTVFLSTIQGSGIAVGLEAMKSPGGSPIVPEPGWSFRLMTILTLTAGTSFLMWLGEQITERGIGNGISLIIFSGIVAGTPAAIFQSLDLMGTGEMPVLVMLFLLVVMAVVIGAIVFTEGGQRRIPIQYAKRVVGRKMMGGQSTHLPLKVNTSGVIPPIFASSIIMFPATIAQFISHPWMQSVSAALTPGTIIYSLIFVSAIFFFCYFYTAVIFNPVDVADNMKKHGGYVPGIRPGAKTSDYIDTILSRLTFYGGLYLSLVCILPDYLIKYFNIPFYFGGTSLLIVVGVSLDTMQQIESHLVMRNYDGFVKKGRLKSRRG</sequence>
<dbReference type="PANTHER" id="PTHR10906">
    <property type="entry name" value="SECY/SEC61-ALPHA FAMILY MEMBER"/>
    <property type="match status" value="1"/>
</dbReference>
<evidence type="ECO:0000256" key="3">
    <source>
        <dbReference type="ARBA" id="ARBA00022448"/>
    </source>
</evidence>
<evidence type="ECO:0000256" key="7">
    <source>
        <dbReference type="ARBA" id="ARBA00023010"/>
    </source>
</evidence>
<keyword evidence="7" id="KW-0811">Translocation</keyword>
<keyword evidence="3" id="KW-0813">Transport</keyword>
<evidence type="ECO:0000256" key="1">
    <source>
        <dbReference type="ARBA" id="ARBA00004141"/>
    </source>
</evidence>
<dbReference type="InterPro" id="IPR030659">
    <property type="entry name" value="SecY_CS"/>
</dbReference>
<name>A0A381PWT5_9ZZZZ</name>
<dbReference type="AlphaFoldDB" id="A0A381PWT5"/>
<dbReference type="PIRSF" id="PIRSF004557">
    <property type="entry name" value="SecY"/>
    <property type="match status" value="1"/>
</dbReference>
<dbReference type="HAMAP" id="MF_01465">
    <property type="entry name" value="SecY"/>
    <property type="match status" value="1"/>
</dbReference>
<feature type="transmembrane region" description="Helical" evidence="10">
    <location>
        <begin position="276"/>
        <end position="297"/>
    </location>
</feature>
<evidence type="ECO:0000256" key="4">
    <source>
        <dbReference type="ARBA" id="ARBA00022692"/>
    </source>
</evidence>
<gene>
    <name evidence="11" type="ORF">METZ01_LOCUS23968</name>
</gene>
<keyword evidence="4 10" id="KW-0812">Transmembrane</keyword>
<evidence type="ECO:0000313" key="11">
    <source>
        <dbReference type="EMBL" id="SUZ71114.1"/>
    </source>
</evidence>
<keyword evidence="5" id="KW-0653">Protein transport</keyword>
<evidence type="ECO:0000256" key="5">
    <source>
        <dbReference type="ARBA" id="ARBA00022927"/>
    </source>
</evidence>
<dbReference type="InterPro" id="IPR002208">
    <property type="entry name" value="SecY/SEC61-alpha"/>
</dbReference>
<feature type="transmembrane region" description="Helical" evidence="10">
    <location>
        <begin position="309"/>
        <end position="331"/>
    </location>
</feature>
<evidence type="ECO:0000256" key="10">
    <source>
        <dbReference type="SAM" id="Phobius"/>
    </source>
</evidence>
<organism evidence="11">
    <name type="scientific">marine metagenome</name>
    <dbReference type="NCBI Taxonomy" id="408172"/>
    <lineage>
        <taxon>unclassified sequences</taxon>
        <taxon>metagenomes</taxon>
        <taxon>ecological metagenomes</taxon>
    </lineage>
</organism>
<dbReference type="Pfam" id="PF00344">
    <property type="entry name" value="SecY"/>
    <property type="match status" value="1"/>
</dbReference>
<feature type="transmembrane region" description="Helical" evidence="10">
    <location>
        <begin position="154"/>
        <end position="172"/>
    </location>
</feature>
<dbReference type="Gene3D" id="1.10.3370.10">
    <property type="entry name" value="SecY subunit domain"/>
    <property type="match status" value="1"/>
</dbReference>
<accession>A0A381PWT5</accession>
<evidence type="ECO:0000256" key="6">
    <source>
        <dbReference type="ARBA" id="ARBA00022989"/>
    </source>
</evidence>
<feature type="transmembrane region" description="Helical" evidence="10">
    <location>
        <begin position="115"/>
        <end position="134"/>
    </location>
</feature>
<dbReference type="NCBIfam" id="TIGR00967">
    <property type="entry name" value="3a0501s007"/>
    <property type="match status" value="1"/>
</dbReference>
<dbReference type="GO" id="GO:0015031">
    <property type="term" value="P:protein transport"/>
    <property type="evidence" value="ECO:0007669"/>
    <property type="project" value="UniProtKB-KW"/>
</dbReference>